<proteinExistence type="predicted"/>
<sequence length="397" mass="43285">MQLIIIIIMVFVSELISISSISVGSVSQARLLPGLKNESIWLINQTNASICLCNALKLYSLNAIAGLNSFLLNSTCQLILSPPVLSPTIVYDTQSTLILLHPFTDAPCCSDFSWLLARVQGSQRRSSDTVSLPADITINSANTLVSTITANGPLVRFNRNNLSLAVTYSLPSGYLCSTAYYRSGRFFVGIGNFQILGCTTPTALVVFNEINMTSPVTIINTGLKSRSAAFVRNDTIMFVAVQYGSTPVMVYNANLTTNTYISLNTTFPSTFSFPWALNTVNDSFVLLSNWGASVPVYALKSSSNISNTWSMVALNVTKVSSSEELADAIIDSCGRLWVVVYKYGIRIYDKSATVLLASWPLSTGLADILLLDSYELFLSDYDNGKIFHFNPNLQCTS</sequence>
<feature type="signal peptide" evidence="1">
    <location>
        <begin position="1"/>
        <end position="17"/>
    </location>
</feature>
<keyword evidence="1" id="KW-0732">Signal</keyword>
<evidence type="ECO:0000313" key="3">
    <source>
        <dbReference type="Proteomes" id="UP000663891"/>
    </source>
</evidence>
<dbReference type="Proteomes" id="UP000663891">
    <property type="component" value="Unassembled WGS sequence"/>
</dbReference>
<evidence type="ECO:0000256" key="1">
    <source>
        <dbReference type="SAM" id="SignalP"/>
    </source>
</evidence>
<dbReference type="AlphaFoldDB" id="A0A813XBV3"/>
<name>A0A813XBV3_9BILA</name>
<dbReference type="EMBL" id="CAJNON010000048">
    <property type="protein sequence ID" value="CAF0867760.1"/>
    <property type="molecule type" value="Genomic_DNA"/>
</dbReference>
<accession>A0A813XBV3</accession>
<organism evidence="2 3">
    <name type="scientific">Adineta steineri</name>
    <dbReference type="NCBI Taxonomy" id="433720"/>
    <lineage>
        <taxon>Eukaryota</taxon>
        <taxon>Metazoa</taxon>
        <taxon>Spiralia</taxon>
        <taxon>Gnathifera</taxon>
        <taxon>Rotifera</taxon>
        <taxon>Eurotatoria</taxon>
        <taxon>Bdelloidea</taxon>
        <taxon>Adinetida</taxon>
        <taxon>Adinetidae</taxon>
        <taxon>Adineta</taxon>
    </lineage>
</organism>
<dbReference type="OrthoDB" id="10012186at2759"/>
<gene>
    <name evidence="2" type="ORF">VCS650_LOCUS7550</name>
</gene>
<evidence type="ECO:0000313" key="2">
    <source>
        <dbReference type="EMBL" id="CAF0867760.1"/>
    </source>
</evidence>
<comment type="caution">
    <text evidence="2">The sequence shown here is derived from an EMBL/GenBank/DDBJ whole genome shotgun (WGS) entry which is preliminary data.</text>
</comment>
<feature type="chain" id="PRO_5032283822" evidence="1">
    <location>
        <begin position="18"/>
        <end position="397"/>
    </location>
</feature>
<protein>
    <submittedName>
        <fullName evidence="2">Uncharacterized protein</fullName>
    </submittedName>
</protein>
<dbReference type="SUPFAM" id="SSF101898">
    <property type="entry name" value="NHL repeat"/>
    <property type="match status" value="1"/>
</dbReference>
<reference evidence="2" key="1">
    <citation type="submission" date="2021-02" db="EMBL/GenBank/DDBJ databases">
        <authorList>
            <person name="Nowell W R."/>
        </authorList>
    </citation>
    <scope>NUCLEOTIDE SEQUENCE</scope>
</reference>